<feature type="chain" id="PRO_5004928423" evidence="5">
    <location>
        <begin position="26"/>
        <end position="187"/>
    </location>
</feature>
<keyword evidence="2" id="KW-0325">Glycoprotein</keyword>
<accession>W9R8Q0</accession>
<sequence length="187" mass="19851">MAGVKVVGWAAVVLVVVALTMGLSGAQVHHVVGGDPGWDSSSDVPSWSSGKTFRVGDKIWFTYSAAQGSLAELGSREEYEACDLSNPIRLFTDGLDVISLEAEEVRYFASSSTEHCKNGLKLHVDVQPQQNYSGIGILQETSSEEHEPLAQKATLAAGPTSPSGSAQLSPSPVLFVFGLLGILMIRF</sequence>
<dbReference type="InterPro" id="IPR008972">
    <property type="entry name" value="Cupredoxin"/>
</dbReference>
<evidence type="ECO:0000256" key="2">
    <source>
        <dbReference type="ARBA" id="ARBA00023180"/>
    </source>
</evidence>
<dbReference type="eggNOG" id="ENOG502S1H3">
    <property type="taxonomic scope" value="Eukaryota"/>
</dbReference>
<evidence type="ECO:0000256" key="1">
    <source>
        <dbReference type="ARBA" id="ARBA00023157"/>
    </source>
</evidence>
<feature type="region of interest" description="Disordered" evidence="3">
    <location>
        <begin position="148"/>
        <end position="167"/>
    </location>
</feature>
<dbReference type="KEGG" id="mnt:21396795"/>
<feature type="domain" description="Phytocyanin" evidence="6">
    <location>
        <begin position="28"/>
        <end position="128"/>
    </location>
</feature>
<dbReference type="Gene3D" id="2.60.40.420">
    <property type="entry name" value="Cupredoxins - blue copper proteins"/>
    <property type="match status" value="1"/>
</dbReference>
<dbReference type="PANTHER" id="PTHR33021">
    <property type="entry name" value="BLUE COPPER PROTEIN"/>
    <property type="match status" value="1"/>
</dbReference>
<protein>
    <submittedName>
        <fullName evidence="7">Early nodulin-like protein 2</fullName>
    </submittedName>
</protein>
<dbReference type="Pfam" id="PF02298">
    <property type="entry name" value="Cu_bind_like"/>
    <property type="match status" value="1"/>
</dbReference>
<dbReference type="GO" id="GO:0009055">
    <property type="term" value="F:electron transfer activity"/>
    <property type="evidence" value="ECO:0007669"/>
    <property type="project" value="InterPro"/>
</dbReference>
<dbReference type="FunFam" id="2.60.40.420:FF:000034">
    <property type="entry name" value="Cupredoxin superfamily protein"/>
    <property type="match status" value="1"/>
</dbReference>
<feature type="transmembrane region" description="Helical" evidence="4">
    <location>
        <begin position="168"/>
        <end position="185"/>
    </location>
</feature>
<dbReference type="Proteomes" id="UP000030645">
    <property type="component" value="Unassembled WGS sequence"/>
</dbReference>
<keyword evidence="8" id="KW-1185">Reference proteome</keyword>
<keyword evidence="5" id="KW-0732">Signal</keyword>
<evidence type="ECO:0000256" key="3">
    <source>
        <dbReference type="SAM" id="MobiDB-lite"/>
    </source>
</evidence>
<feature type="signal peptide" evidence="5">
    <location>
        <begin position="1"/>
        <end position="25"/>
    </location>
</feature>
<evidence type="ECO:0000259" key="6">
    <source>
        <dbReference type="PROSITE" id="PS51485"/>
    </source>
</evidence>
<evidence type="ECO:0000313" key="7">
    <source>
        <dbReference type="EMBL" id="EXB41551.1"/>
    </source>
</evidence>
<dbReference type="EMBL" id="KE343797">
    <property type="protein sequence ID" value="EXB41551.1"/>
    <property type="molecule type" value="Genomic_DNA"/>
</dbReference>
<dbReference type="OrthoDB" id="1896188at2759"/>
<dbReference type="PROSITE" id="PS51485">
    <property type="entry name" value="PHYTOCYANIN"/>
    <property type="match status" value="1"/>
</dbReference>
<keyword evidence="1" id="KW-1015">Disulfide bond</keyword>
<dbReference type="PANTHER" id="PTHR33021:SF31">
    <property type="entry name" value="OS02G0720100 PROTEIN"/>
    <property type="match status" value="1"/>
</dbReference>
<dbReference type="InterPro" id="IPR003245">
    <property type="entry name" value="Phytocyanin_dom"/>
</dbReference>
<proteinExistence type="predicted"/>
<dbReference type="CDD" id="cd04216">
    <property type="entry name" value="Phytocyanin"/>
    <property type="match status" value="1"/>
</dbReference>
<organism evidence="7 8">
    <name type="scientific">Morus notabilis</name>
    <dbReference type="NCBI Taxonomy" id="981085"/>
    <lineage>
        <taxon>Eukaryota</taxon>
        <taxon>Viridiplantae</taxon>
        <taxon>Streptophyta</taxon>
        <taxon>Embryophyta</taxon>
        <taxon>Tracheophyta</taxon>
        <taxon>Spermatophyta</taxon>
        <taxon>Magnoliopsida</taxon>
        <taxon>eudicotyledons</taxon>
        <taxon>Gunneridae</taxon>
        <taxon>Pentapetalae</taxon>
        <taxon>rosids</taxon>
        <taxon>fabids</taxon>
        <taxon>Rosales</taxon>
        <taxon>Moraceae</taxon>
        <taxon>Moreae</taxon>
        <taxon>Morus</taxon>
    </lineage>
</organism>
<name>W9R8Q0_9ROSA</name>
<gene>
    <name evidence="7" type="ORF">L484_013626</name>
</gene>
<keyword evidence="4" id="KW-1133">Transmembrane helix</keyword>
<keyword evidence="4" id="KW-0472">Membrane</keyword>
<evidence type="ECO:0000256" key="4">
    <source>
        <dbReference type="SAM" id="Phobius"/>
    </source>
</evidence>
<keyword evidence="4" id="KW-0812">Transmembrane</keyword>
<dbReference type="GO" id="GO:0005886">
    <property type="term" value="C:plasma membrane"/>
    <property type="evidence" value="ECO:0007669"/>
    <property type="project" value="TreeGrafter"/>
</dbReference>
<dbReference type="AlphaFoldDB" id="W9R8Q0"/>
<dbReference type="InterPro" id="IPR039391">
    <property type="entry name" value="Phytocyanin-like"/>
</dbReference>
<reference evidence="8" key="1">
    <citation type="submission" date="2013-01" db="EMBL/GenBank/DDBJ databases">
        <title>Draft Genome Sequence of a Mulberry Tree, Morus notabilis C.K. Schneid.</title>
        <authorList>
            <person name="He N."/>
            <person name="Zhao S."/>
        </authorList>
    </citation>
    <scope>NUCLEOTIDE SEQUENCE</scope>
</reference>
<evidence type="ECO:0000313" key="8">
    <source>
        <dbReference type="Proteomes" id="UP000030645"/>
    </source>
</evidence>
<dbReference type="SUPFAM" id="SSF49503">
    <property type="entry name" value="Cupredoxins"/>
    <property type="match status" value="1"/>
</dbReference>
<evidence type="ECO:0000256" key="5">
    <source>
        <dbReference type="SAM" id="SignalP"/>
    </source>
</evidence>